<dbReference type="HOGENOM" id="CLU_2669352_0_0_11"/>
<dbReference type="EMBL" id="CP002047">
    <property type="protein sequence ID" value="ADI10662.1"/>
    <property type="molecule type" value="Genomic_DNA"/>
</dbReference>
<keyword evidence="3" id="KW-1185">Reference proteome</keyword>
<dbReference type="Proteomes" id="UP000000377">
    <property type="component" value="Chromosome"/>
</dbReference>
<evidence type="ECO:0000313" key="2">
    <source>
        <dbReference type="EMBL" id="ADI10662.1"/>
    </source>
</evidence>
<reference evidence="2 3" key="1">
    <citation type="journal article" date="2010" name="J. Bacteriol.">
        <title>Genome sequence of the milbemycin-producing bacterium Streptomyces bingchenggensis.</title>
        <authorList>
            <person name="Wang X.J."/>
            <person name="Yan Y.J."/>
            <person name="Zhang B."/>
            <person name="An J."/>
            <person name="Wang J.J."/>
            <person name="Tian J."/>
            <person name="Jiang L."/>
            <person name="Chen Y.H."/>
            <person name="Huang S.X."/>
            <person name="Yin M."/>
            <person name="Zhang J."/>
            <person name="Gao A.L."/>
            <person name="Liu C.X."/>
            <person name="Zhu Z.X."/>
            <person name="Xiang W.S."/>
        </authorList>
    </citation>
    <scope>NUCLEOTIDE SEQUENCE [LARGE SCALE GENOMIC DNA]</scope>
    <source>
        <strain evidence="2 3">BCW-1</strain>
    </source>
</reference>
<accession>D7C9E4</accession>
<name>D7C9E4_STRBB</name>
<dbReference type="PATRIC" id="fig|749414.3.peg.7753"/>
<gene>
    <name evidence="2" type="ordered locus">SBI_07542</name>
</gene>
<proteinExistence type="predicted"/>
<evidence type="ECO:0000313" key="3">
    <source>
        <dbReference type="Proteomes" id="UP000000377"/>
    </source>
</evidence>
<organism evidence="2 3">
    <name type="scientific">Streptomyces bingchenggensis (strain BCW-1)</name>
    <dbReference type="NCBI Taxonomy" id="749414"/>
    <lineage>
        <taxon>Bacteria</taxon>
        <taxon>Bacillati</taxon>
        <taxon>Actinomycetota</taxon>
        <taxon>Actinomycetes</taxon>
        <taxon>Kitasatosporales</taxon>
        <taxon>Streptomycetaceae</taxon>
        <taxon>Streptomyces</taxon>
    </lineage>
</organism>
<feature type="region of interest" description="Disordered" evidence="1">
    <location>
        <begin position="52"/>
        <end position="75"/>
    </location>
</feature>
<dbReference type="AlphaFoldDB" id="D7C9E4"/>
<dbReference type="KEGG" id="sbh:SBI_07542"/>
<evidence type="ECO:0000256" key="1">
    <source>
        <dbReference type="SAM" id="MobiDB-lite"/>
    </source>
</evidence>
<sequence>MAFLTDEQRRSYGTFTAAPDDGQLAGYFLLDRDARWQAMACRGAPACRREQGAQTVARRLRHRTASRSPGSLAVE</sequence>
<protein>
    <submittedName>
        <fullName evidence="2">Transposase</fullName>
    </submittedName>
</protein>
<dbReference type="eggNOG" id="ENOG5030JZT">
    <property type="taxonomic scope" value="Bacteria"/>
</dbReference>